<protein>
    <submittedName>
        <fullName evidence="9 11">FAD dependent oxidoreductase</fullName>
    </submittedName>
</protein>
<name>A0A6G1GFE6_9PEZI</name>
<feature type="binding site" evidence="6">
    <location>
        <begin position="47"/>
        <end position="48"/>
    </location>
    <ligand>
        <name>FAD</name>
        <dbReference type="ChEBI" id="CHEBI:57692"/>
    </ligand>
</feature>
<dbReference type="PIRSF" id="PIRSF000189">
    <property type="entry name" value="D-aa_oxidase"/>
    <property type="match status" value="1"/>
</dbReference>
<dbReference type="GeneID" id="54423214"/>
<feature type="region of interest" description="Disordered" evidence="7">
    <location>
        <begin position="266"/>
        <end position="285"/>
    </location>
</feature>
<feature type="domain" description="FAD dependent oxidoreductase" evidence="8">
    <location>
        <begin position="8"/>
        <end position="360"/>
    </location>
</feature>
<evidence type="ECO:0000259" key="8">
    <source>
        <dbReference type="Pfam" id="PF01266"/>
    </source>
</evidence>
<comment type="cofactor">
    <cofactor evidence="1 6">
        <name>FAD</name>
        <dbReference type="ChEBI" id="CHEBI:57692"/>
    </cofactor>
</comment>
<evidence type="ECO:0000313" key="9">
    <source>
        <dbReference type="EMBL" id="KAF1816807.1"/>
    </source>
</evidence>
<keyword evidence="5" id="KW-0560">Oxidoreductase</keyword>
<dbReference type="SUPFAM" id="SSF51971">
    <property type="entry name" value="Nucleotide-binding domain"/>
    <property type="match status" value="1"/>
</dbReference>
<dbReference type="OrthoDB" id="2015447at2759"/>
<dbReference type="EMBL" id="ML975149">
    <property type="protein sequence ID" value="KAF1816807.1"/>
    <property type="molecule type" value="Genomic_DNA"/>
</dbReference>
<dbReference type="Proteomes" id="UP000504638">
    <property type="component" value="Unplaced"/>
</dbReference>
<reference evidence="9 11" key="1">
    <citation type="submission" date="2020-01" db="EMBL/GenBank/DDBJ databases">
        <authorList>
            <consortium name="DOE Joint Genome Institute"/>
            <person name="Haridas S."/>
            <person name="Albert R."/>
            <person name="Binder M."/>
            <person name="Bloem J."/>
            <person name="Labutti K."/>
            <person name="Salamov A."/>
            <person name="Andreopoulos B."/>
            <person name="Baker S.E."/>
            <person name="Barry K."/>
            <person name="Bills G."/>
            <person name="Bluhm B.H."/>
            <person name="Cannon C."/>
            <person name="Castanera R."/>
            <person name="Culley D.E."/>
            <person name="Daum C."/>
            <person name="Ezra D."/>
            <person name="Gonzalez J.B."/>
            <person name="Henrissat B."/>
            <person name="Kuo A."/>
            <person name="Liang C."/>
            <person name="Lipzen A."/>
            <person name="Lutzoni F."/>
            <person name="Magnuson J."/>
            <person name="Mondo S."/>
            <person name="Nolan M."/>
            <person name="Ohm R."/>
            <person name="Pangilinan J."/>
            <person name="Park H.-J."/>
            <person name="Ramirez L."/>
            <person name="Alfaro M."/>
            <person name="Sun H."/>
            <person name="Tritt A."/>
            <person name="Yoshinaga Y."/>
            <person name="Zwiers L.-H."/>
            <person name="Turgeon B.G."/>
            <person name="Goodwin S.B."/>
            <person name="Spatafora J.W."/>
            <person name="Crous P.W."/>
            <person name="Grigoriev I.V."/>
        </authorList>
    </citation>
    <scope>NUCLEOTIDE SEQUENCE</scope>
    <source>
        <strain evidence="9 11">CBS 781.70</strain>
    </source>
</reference>
<gene>
    <name evidence="9 11" type="ORF">P152DRAFT_510167</name>
</gene>
<feature type="binding site" evidence="6">
    <location>
        <position position="257"/>
    </location>
    <ligand>
        <name>D-dopa</name>
        <dbReference type="ChEBI" id="CHEBI:149689"/>
    </ligand>
</feature>
<sequence>MNPDKNLVVVVGAGVTGLQTSISLLQFGYDVAIVAKHFPGDKSIEYTSPWAGAQWRSFATENEVELQQWDSESYRHWLKVIEEEEATGPSSKTPSGLARCKSLFYGALPEEPWFSDAVLSYQSIPEASLEKGFKHGHTFISILTNAPMYIQHLYETAQALGVIDIRATLPHHGSLSETLQCAGNVVASRVKELGHGAPPKISAFVNATGLSAHKLVPDPNMFPIRGQTVLVAGEATQLTTLESFEIDSPTSKTSVMYIIPRPRSNTTVLGGTKQEGDWNGEPDPATTKEILRRAKRWAPELLNKDGEFDVLSVQVGLRPGRKGGPRVELEEIDGRLVCHAYGHGAAGYQLSIGSAKKVVRLLSERLEERRSRL</sequence>
<keyword evidence="3" id="KW-0285">Flavoprotein</keyword>
<proteinExistence type="inferred from homology"/>
<dbReference type="GO" id="GO:0003884">
    <property type="term" value="F:D-amino-acid oxidase activity"/>
    <property type="evidence" value="ECO:0007669"/>
    <property type="project" value="InterPro"/>
</dbReference>
<evidence type="ECO:0000256" key="1">
    <source>
        <dbReference type="ARBA" id="ARBA00001974"/>
    </source>
</evidence>
<dbReference type="RefSeq" id="XP_033538438.1">
    <property type="nucleotide sequence ID" value="XM_033682644.1"/>
</dbReference>
<accession>A0A6G1GFE6</accession>
<dbReference type="SUPFAM" id="SSF54373">
    <property type="entry name" value="FAD-linked reductases, C-terminal domain"/>
    <property type="match status" value="1"/>
</dbReference>
<evidence type="ECO:0000256" key="5">
    <source>
        <dbReference type="ARBA" id="ARBA00023002"/>
    </source>
</evidence>
<feature type="binding site" evidence="6">
    <location>
        <position position="318"/>
    </location>
    <ligand>
        <name>D-dopa</name>
        <dbReference type="ChEBI" id="CHEBI:149689"/>
    </ligand>
</feature>
<dbReference type="Pfam" id="PF01266">
    <property type="entry name" value="DAO"/>
    <property type="match status" value="1"/>
</dbReference>
<feature type="binding site" evidence="6">
    <location>
        <position position="208"/>
    </location>
    <ligand>
        <name>FAD</name>
        <dbReference type="ChEBI" id="CHEBI:57692"/>
    </ligand>
</feature>
<dbReference type="PANTHER" id="PTHR11530:SF11">
    <property type="entry name" value="D-ASPARTATE OXIDASE"/>
    <property type="match status" value="1"/>
</dbReference>
<evidence type="ECO:0000256" key="6">
    <source>
        <dbReference type="PIRSR" id="PIRSR000189-1"/>
    </source>
</evidence>
<evidence type="ECO:0000256" key="4">
    <source>
        <dbReference type="ARBA" id="ARBA00022827"/>
    </source>
</evidence>
<dbReference type="GO" id="GO:0071949">
    <property type="term" value="F:FAD binding"/>
    <property type="evidence" value="ECO:0007669"/>
    <property type="project" value="InterPro"/>
</dbReference>
<dbReference type="GO" id="GO:0019478">
    <property type="term" value="P:D-amino acid catabolic process"/>
    <property type="evidence" value="ECO:0007669"/>
    <property type="project" value="TreeGrafter"/>
</dbReference>
<dbReference type="Gene3D" id="3.30.9.10">
    <property type="entry name" value="D-Amino Acid Oxidase, subunit A, domain 2"/>
    <property type="match status" value="1"/>
</dbReference>
<dbReference type="InterPro" id="IPR023209">
    <property type="entry name" value="DAO"/>
</dbReference>
<dbReference type="AlphaFoldDB" id="A0A6G1GFE6"/>
<organism evidence="9">
    <name type="scientific">Eremomyces bilateralis CBS 781.70</name>
    <dbReference type="NCBI Taxonomy" id="1392243"/>
    <lineage>
        <taxon>Eukaryota</taxon>
        <taxon>Fungi</taxon>
        <taxon>Dikarya</taxon>
        <taxon>Ascomycota</taxon>
        <taxon>Pezizomycotina</taxon>
        <taxon>Dothideomycetes</taxon>
        <taxon>Dothideomycetes incertae sedis</taxon>
        <taxon>Eremomycetales</taxon>
        <taxon>Eremomycetaceae</taxon>
        <taxon>Eremomyces</taxon>
    </lineage>
</organism>
<reference evidence="11" key="3">
    <citation type="submission" date="2025-04" db="UniProtKB">
        <authorList>
            <consortium name="RefSeq"/>
        </authorList>
    </citation>
    <scope>IDENTIFICATION</scope>
    <source>
        <strain evidence="11">CBS 781.70</strain>
    </source>
</reference>
<evidence type="ECO:0000256" key="3">
    <source>
        <dbReference type="ARBA" id="ARBA00022630"/>
    </source>
</evidence>
<keyword evidence="4 6" id="KW-0274">FAD</keyword>
<dbReference type="PANTHER" id="PTHR11530">
    <property type="entry name" value="D-AMINO ACID OXIDASE"/>
    <property type="match status" value="1"/>
</dbReference>
<dbReference type="GO" id="GO:0005737">
    <property type="term" value="C:cytoplasm"/>
    <property type="evidence" value="ECO:0007669"/>
    <property type="project" value="TreeGrafter"/>
</dbReference>
<evidence type="ECO:0000313" key="11">
    <source>
        <dbReference type="RefSeq" id="XP_033538438.1"/>
    </source>
</evidence>
<evidence type="ECO:0000256" key="2">
    <source>
        <dbReference type="ARBA" id="ARBA00006730"/>
    </source>
</evidence>
<dbReference type="Gene3D" id="3.40.50.720">
    <property type="entry name" value="NAD(P)-binding Rossmann-like Domain"/>
    <property type="match status" value="1"/>
</dbReference>
<reference evidence="11" key="2">
    <citation type="submission" date="2020-04" db="EMBL/GenBank/DDBJ databases">
        <authorList>
            <consortium name="NCBI Genome Project"/>
        </authorList>
    </citation>
    <scope>NUCLEOTIDE SEQUENCE</scope>
    <source>
        <strain evidence="11">CBS 781.70</strain>
    </source>
</reference>
<dbReference type="InterPro" id="IPR006076">
    <property type="entry name" value="FAD-dep_OxRdtase"/>
</dbReference>
<evidence type="ECO:0000256" key="7">
    <source>
        <dbReference type="SAM" id="MobiDB-lite"/>
    </source>
</evidence>
<keyword evidence="10" id="KW-1185">Reference proteome</keyword>
<evidence type="ECO:0000313" key="10">
    <source>
        <dbReference type="Proteomes" id="UP000504638"/>
    </source>
</evidence>
<comment type="similarity">
    <text evidence="2">Belongs to the DAMOX/DASOX family.</text>
</comment>